<proteinExistence type="predicted"/>
<dbReference type="AlphaFoldDB" id="H3SFX8"/>
<reference evidence="2 3" key="1">
    <citation type="journal article" date="2012" name="J. Bacteriol.">
        <title>Genome Sequence of the Pattern-Forming Social Bacterium Paenibacillus dendritiformis C454 Chiral Morphotype.</title>
        <authorList>
            <person name="Sirota-Madi A."/>
            <person name="Olender T."/>
            <person name="Helman Y."/>
            <person name="Brainis I."/>
            <person name="Finkelshtein A."/>
            <person name="Roth D."/>
            <person name="Hagai E."/>
            <person name="Leshkowitz D."/>
            <person name="Brodsky L."/>
            <person name="Galatenko V."/>
            <person name="Nikolaev V."/>
            <person name="Gutnick D.L."/>
            <person name="Lancet D."/>
            <person name="Ben-Jacob E."/>
        </authorList>
    </citation>
    <scope>NUCLEOTIDE SEQUENCE [LARGE SCALE GENOMIC DNA]</scope>
    <source>
        <strain evidence="2 3">C454</strain>
    </source>
</reference>
<dbReference type="InterPro" id="IPR041657">
    <property type="entry name" value="HTH_17"/>
</dbReference>
<dbReference type="STRING" id="1131935.PDENDC454_12165"/>
<evidence type="ECO:0000313" key="3">
    <source>
        <dbReference type="Proteomes" id="UP000003900"/>
    </source>
</evidence>
<organism evidence="2 3">
    <name type="scientific">Paenibacillus dendritiformis C454</name>
    <dbReference type="NCBI Taxonomy" id="1131935"/>
    <lineage>
        <taxon>Bacteria</taxon>
        <taxon>Bacillati</taxon>
        <taxon>Bacillota</taxon>
        <taxon>Bacilli</taxon>
        <taxon>Bacillales</taxon>
        <taxon>Paenibacillaceae</taxon>
        <taxon>Paenibacillus</taxon>
    </lineage>
</organism>
<dbReference type="SUPFAM" id="SSF46955">
    <property type="entry name" value="Putative DNA-binding domain"/>
    <property type="match status" value="1"/>
</dbReference>
<keyword evidence="3" id="KW-1185">Reference proteome</keyword>
<dbReference type="InterPro" id="IPR009061">
    <property type="entry name" value="DNA-bd_dom_put_sf"/>
</dbReference>
<protein>
    <submittedName>
        <fullName evidence="2">Regulatory protein MerR</fullName>
    </submittedName>
</protein>
<dbReference type="Pfam" id="PF12728">
    <property type="entry name" value="HTH_17"/>
    <property type="match status" value="1"/>
</dbReference>
<dbReference type="RefSeq" id="WP_006676933.1">
    <property type="nucleotide sequence ID" value="NZ_AHKH01000026.1"/>
</dbReference>
<name>H3SFX8_9BACL</name>
<accession>H3SFX8</accession>
<evidence type="ECO:0000313" key="2">
    <source>
        <dbReference type="EMBL" id="EHQ62030.1"/>
    </source>
</evidence>
<dbReference type="OrthoDB" id="2643720at2"/>
<dbReference type="Proteomes" id="UP000003900">
    <property type="component" value="Unassembled WGS sequence"/>
</dbReference>
<evidence type="ECO:0000259" key="1">
    <source>
        <dbReference type="Pfam" id="PF12728"/>
    </source>
</evidence>
<comment type="caution">
    <text evidence="2">The sequence shown here is derived from an EMBL/GenBank/DDBJ whole genome shotgun (WGS) entry which is preliminary data.</text>
</comment>
<sequence length="158" mass="18378">MKLSNRVAIAETSTEDIQTKSYVPTSLKTYTSGELAKYFGVSQTTITNWHKEGRFEGITYHPGKQLRVPEDTRFRLASGGVIPISEVVEMWHKENGSVKEDTELEFLTRQVALYEEKYKGEFRNTIGRKLQENWTVEEETDARAWKYFLSRQANVFRD</sequence>
<dbReference type="EMBL" id="AHKH01000026">
    <property type="protein sequence ID" value="EHQ62030.1"/>
    <property type="molecule type" value="Genomic_DNA"/>
</dbReference>
<feature type="domain" description="Helix-turn-helix" evidence="1">
    <location>
        <begin position="30"/>
        <end position="71"/>
    </location>
</feature>
<gene>
    <name evidence="2" type="ORF">PDENDC454_12165</name>
</gene>